<name>A0A836AA69_SHEEP</name>
<dbReference type="InterPro" id="IPR036770">
    <property type="entry name" value="Ankyrin_rpt-contain_sf"/>
</dbReference>
<feature type="non-terminal residue" evidence="1">
    <location>
        <position position="1"/>
    </location>
</feature>
<gene>
    <name evidence="1" type="ORF">JEQ12_014269</name>
</gene>
<dbReference type="SUPFAM" id="SSF48403">
    <property type="entry name" value="Ankyrin repeat"/>
    <property type="match status" value="1"/>
</dbReference>
<dbReference type="Proteomes" id="UP000664991">
    <property type="component" value="Unassembled WGS sequence"/>
</dbReference>
<proteinExistence type="predicted"/>
<accession>A0A836AA69</accession>
<dbReference type="AlphaFoldDB" id="A0A836AA69"/>
<organism evidence="1 2">
    <name type="scientific">Ovis aries</name>
    <name type="common">Sheep</name>
    <dbReference type="NCBI Taxonomy" id="9940"/>
    <lineage>
        <taxon>Eukaryota</taxon>
        <taxon>Metazoa</taxon>
        <taxon>Chordata</taxon>
        <taxon>Craniata</taxon>
        <taxon>Vertebrata</taxon>
        <taxon>Euteleostomi</taxon>
        <taxon>Mammalia</taxon>
        <taxon>Eutheria</taxon>
        <taxon>Laurasiatheria</taxon>
        <taxon>Artiodactyla</taxon>
        <taxon>Ruminantia</taxon>
        <taxon>Pecora</taxon>
        <taxon>Bovidae</taxon>
        <taxon>Caprinae</taxon>
        <taxon>Ovis</taxon>
    </lineage>
</organism>
<evidence type="ECO:0000313" key="2">
    <source>
        <dbReference type="Proteomes" id="UP000664991"/>
    </source>
</evidence>
<dbReference type="InterPro" id="IPR043379">
    <property type="entry name" value="ANKAR"/>
</dbReference>
<protein>
    <submittedName>
        <fullName evidence="1">Uncharacterized protein</fullName>
    </submittedName>
</protein>
<evidence type="ECO:0000313" key="1">
    <source>
        <dbReference type="EMBL" id="KAG5211840.1"/>
    </source>
</evidence>
<reference evidence="1 2" key="1">
    <citation type="submission" date="2020-12" db="EMBL/GenBank/DDBJ databases">
        <title>De novo assembly of Tibetan sheep genome.</title>
        <authorList>
            <person name="Li X."/>
        </authorList>
    </citation>
    <scope>NUCLEOTIDE SEQUENCE [LARGE SCALE GENOMIC DNA]</scope>
    <source>
        <tissue evidence="1">Heart</tissue>
    </source>
</reference>
<dbReference type="PANTHER" id="PTHR46464:SF1">
    <property type="entry name" value="ANKYRIN AND ARMADILLO REPEAT-CONTAINING PROTEIN"/>
    <property type="match status" value="1"/>
</dbReference>
<comment type="caution">
    <text evidence="1">The sequence shown here is derived from an EMBL/GenBank/DDBJ whole genome shotgun (WGS) entry which is preliminary data.</text>
</comment>
<dbReference type="PANTHER" id="PTHR46464">
    <property type="entry name" value="ANK_REP_REGION DOMAIN-CONTAINING PROTEIN"/>
    <property type="match status" value="1"/>
</dbReference>
<sequence>KFLLPERILFNYIAKKFGFKKAMKCKSIPFGMKSAVERGLYAVFHTFSRKTSSSTINISDEAGYAIFHHAALHNRVPIICQLCNANFNVNQRRFIILNQEKLGFIGRHEYGGDDIKAVMGAGPAICLQGHK</sequence>
<dbReference type="EMBL" id="JAEMGP010000003">
    <property type="protein sequence ID" value="KAG5211840.1"/>
    <property type="molecule type" value="Genomic_DNA"/>
</dbReference>